<dbReference type="EMBL" id="JACHOC010000001">
    <property type="protein sequence ID" value="MBB4620926.1"/>
    <property type="molecule type" value="Genomic_DNA"/>
</dbReference>
<proteinExistence type="predicted"/>
<evidence type="ECO:0000313" key="2">
    <source>
        <dbReference type="EMBL" id="MBB4620926.1"/>
    </source>
</evidence>
<dbReference type="InterPro" id="IPR037010">
    <property type="entry name" value="VitB12-dep_Met_synth_activ_sf"/>
</dbReference>
<sequence length="236" mass="26389">MATFSYYSPTIRETGILPDDLLEMLHEEDRSPDNPVVCEVTDVFEQLPVISDIRGGYAIFEDIERFPETGEIRIAGQTIKTSRKICRLMEGAEKIAVFICTAGQGFSDYSGKYNKEGEYLKGYIVDTMGSLVAEKSMDFIQSELEKQVLPEGMKITNRYSPGYCNWPVDDQKQLFSLLPANACDISLSASCLMVPIKSVSGIIGIGKNVRKSSYSCDICNNLTCIYRKVKSKNNQH</sequence>
<keyword evidence="3" id="KW-1185">Reference proteome</keyword>
<dbReference type="InterPro" id="IPR004223">
    <property type="entry name" value="VitB12-dep_Met_synth_activ_dom"/>
</dbReference>
<comment type="caution">
    <text evidence="2">The sequence shown here is derived from an EMBL/GenBank/DDBJ whole genome shotgun (WGS) entry which is preliminary data.</text>
</comment>
<name>A0ABR6KHE1_9BACT</name>
<evidence type="ECO:0000259" key="1">
    <source>
        <dbReference type="Pfam" id="PF02965"/>
    </source>
</evidence>
<dbReference type="RefSeq" id="WP_122375821.1">
    <property type="nucleotide sequence ID" value="NZ_BMPB01000022.1"/>
</dbReference>
<dbReference type="Pfam" id="PF02965">
    <property type="entry name" value="Met_synt_B12"/>
    <property type="match status" value="1"/>
</dbReference>
<evidence type="ECO:0000313" key="3">
    <source>
        <dbReference type="Proteomes" id="UP000533637"/>
    </source>
</evidence>
<accession>A0ABR6KHE1</accession>
<dbReference type="Proteomes" id="UP000533637">
    <property type="component" value="Unassembled WGS sequence"/>
</dbReference>
<feature type="domain" description="AdoMet activation" evidence="1">
    <location>
        <begin position="92"/>
        <end position="208"/>
    </location>
</feature>
<reference evidence="2 3" key="1">
    <citation type="submission" date="2020-08" db="EMBL/GenBank/DDBJ databases">
        <title>Genomic Encyclopedia of Type Strains, Phase IV (KMG-IV): sequencing the most valuable type-strain genomes for metagenomic binning, comparative biology and taxonomic classification.</title>
        <authorList>
            <person name="Goeker M."/>
        </authorList>
    </citation>
    <scope>NUCLEOTIDE SEQUENCE [LARGE SCALE GENOMIC DNA]</scope>
    <source>
        <strain evidence="2 3">DSM 102983</strain>
    </source>
</reference>
<protein>
    <recommendedName>
        <fullName evidence="1">AdoMet activation domain-containing protein</fullName>
    </recommendedName>
</protein>
<organism evidence="2 3">
    <name type="scientific">Parabacteroides faecis</name>
    <dbReference type="NCBI Taxonomy" id="1217282"/>
    <lineage>
        <taxon>Bacteria</taxon>
        <taxon>Pseudomonadati</taxon>
        <taxon>Bacteroidota</taxon>
        <taxon>Bacteroidia</taxon>
        <taxon>Bacteroidales</taxon>
        <taxon>Tannerellaceae</taxon>
        <taxon>Parabacteroides</taxon>
    </lineage>
</organism>
<dbReference type="Gene3D" id="3.40.109.40">
    <property type="match status" value="1"/>
</dbReference>
<gene>
    <name evidence="2" type="ORF">GGQ57_000800</name>
</gene>
<dbReference type="SUPFAM" id="SSF56507">
    <property type="entry name" value="Methionine synthase activation domain-like"/>
    <property type="match status" value="1"/>
</dbReference>